<dbReference type="EMBL" id="VJXX01000002">
    <property type="protein sequence ID" value="MPY10833.1"/>
    <property type="molecule type" value="Genomic_DNA"/>
</dbReference>
<dbReference type="Gene3D" id="3.40.50.300">
    <property type="entry name" value="P-loop containing nucleotide triphosphate hydrolases"/>
    <property type="match status" value="2"/>
</dbReference>
<keyword evidence="2" id="KW-1185">Reference proteome</keyword>
<dbReference type="RefSeq" id="WP_152814453.1">
    <property type="nucleotide sequence ID" value="NZ_VJXX01000002.1"/>
</dbReference>
<keyword evidence="1" id="KW-0808">Transferase</keyword>
<organism evidence="1 2">
    <name type="scientific">Arthrobacter bussei</name>
    <dbReference type="NCBI Taxonomy" id="2594179"/>
    <lineage>
        <taxon>Bacteria</taxon>
        <taxon>Bacillati</taxon>
        <taxon>Actinomycetota</taxon>
        <taxon>Actinomycetes</taxon>
        <taxon>Micrococcales</taxon>
        <taxon>Micrococcaceae</taxon>
        <taxon>Arthrobacter</taxon>
    </lineage>
</organism>
<proteinExistence type="predicted"/>
<reference evidence="2" key="1">
    <citation type="submission" date="2019-07" db="EMBL/GenBank/DDBJ databases">
        <title>Arthrobacter KR32 sp. nov., isolated from mountain cheese made of cows milk.</title>
        <authorList>
            <person name="Flegler A."/>
        </authorList>
    </citation>
    <scope>NUCLEOTIDE SEQUENCE [LARGE SCALE GENOMIC DNA]</scope>
    <source>
        <strain evidence="2">KR32</strain>
    </source>
</reference>
<accession>A0A7X1NQ23</accession>
<protein>
    <submittedName>
        <fullName evidence="1">Nucleoside/nucleotide kinase family protein</fullName>
    </submittedName>
</protein>
<name>A0A7X1NQ23_9MICC</name>
<evidence type="ECO:0000313" key="2">
    <source>
        <dbReference type="Proteomes" id="UP000326464"/>
    </source>
</evidence>
<comment type="caution">
    <text evidence="1">The sequence shown here is derived from an EMBL/GenBank/DDBJ whole genome shotgun (WGS) entry which is preliminary data.</text>
</comment>
<dbReference type="SUPFAM" id="SSF52540">
    <property type="entry name" value="P-loop containing nucleoside triphosphate hydrolases"/>
    <property type="match status" value="1"/>
</dbReference>
<dbReference type="Proteomes" id="UP000326464">
    <property type="component" value="Unassembled WGS sequence"/>
</dbReference>
<keyword evidence="1" id="KW-0418">Kinase</keyword>
<dbReference type="OrthoDB" id="3192509at2"/>
<dbReference type="NCBIfam" id="NF006743">
    <property type="entry name" value="PRK09270.1-2"/>
    <property type="match status" value="1"/>
</dbReference>
<dbReference type="GO" id="GO:0016301">
    <property type="term" value="F:kinase activity"/>
    <property type="evidence" value="ECO:0007669"/>
    <property type="project" value="UniProtKB-KW"/>
</dbReference>
<evidence type="ECO:0000313" key="1">
    <source>
        <dbReference type="EMBL" id="MPY10833.1"/>
    </source>
</evidence>
<gene>
    <name evidence="1" type="ORF">FNH21_08900</name>
</gene>
<dbReference type="PANTHER" id="PTHR10285">
    <property type="entry name" value="URIDINE KINASE"/>
    <property type="match status" value="1"/>
</dbReference>
<dbReference type="InterPro" id="IPR027417">
    <property type="entry name" value="P-loop_NTPase"/>
</dbReference>
<sequence length="216" mass="23480">MIVTPVSDPRQLAALLPRATDGSRFLLGIVGAPGAGKSTVAEAVVGLDTAAYASVPMDGFHLADQALRTLGLLDRKGTPETFDAHGYAALLSRLHGRPDHVLYAPAFERTLEQPLANALPVPPSSTLIVTEGNYLLLDAPGWREARDRLDEVWFIDVDPDVRRARLIARHVLFGKTPAAAEEWVRRVDEPNADLVAATRDRADRVLDLSGWQPARP</sequence>
<dbReference type="AlphaFoldDB" id="A0A7X1NQ23"/>